<proteinExistence type="predicted"/>
<organism evidence="2 3">
    <name type="scientific">Opisthorchis viverrini</name>
    <name type="common">Southeast Asian liver fluke</name>
    <dbReference type="NCBI Taxonomy" id="6198"/>
    <lineage>
        <taxon>Eukaryota</taxon>
        <taxon>Metazoa</taxon>
        <taxon>Spiralia</taxon>
        <taxon>Lophotrochozoa</taxon>
        <taxon>Platyhelminthes</taxon>
        <taxon>Trematoda</taxon>
        <taxon>Digenea</taxon>
        <taxon>Opisthorchiida</taxon>
        <taxon>Opisthorchiata</taxon>
        <taxon>Opisthorchiidae</taxon>
        <taxon>Opisthorchis</taxon>
    </lineage>
</organism>
<feature type="compositionally biased region" description="Basic and acidic residues" evidence="1">
    <location>
        <begin position="21"/>
        <end position="34"/>
    </location>
</feature>
<dbReference type="PANTHER" id="PTHR38681:SF1">
    <property type="entry name" value="RETROVIRUS-RELATED POL POLYPROTEIN FROM TRANSPOSON 412-LIKE PROTEIN"/>
    <property type="match status" value="1"/>
</dbReference>
<dbReference type="Proteomes" id="UP000243686">
    <property type="component" value="Unassembled WGS sequence"/>
</dbReference>
<gene>
    <name evidence="2" type="ORF">X801_08741</name>
</gene>
<evidence type="ECO:0000313" key="2">
    <source>
        <dbReference type="EMBL" id="OON15456.1"/>
    </source>
</evidence>
<evidence type="ECO:0000313" key="3">
    <source>
        <dbReference type="Proteomes" id="UP000243686"/>
    </source>
</evidence>
<reference evidence="2 3" key="1">
    <citation type="submission" date="2015-03" db="EMBL/GenBank/DDBJ databases">
        <title>Draft genome of the nematode, Opisthorchis viverrini.</title>
        <authorList>
            <person name="Mitreva M."/>
        </authorList>
    </citation>
    <scope>NUCLEOTIDE SEQUENCE [LARGE SCALE GENOMIC DNA]</scope>
    <source>
        <strain evidence="2">Khon Kaen</strain>
    </source>
</reference>
<evidence type="ECO:0000256" key="1">
    <source>
        <dbReference type="SAM" id="MobiDB-lite"/>
    </source>
</evidence>
<name>A0A1S8WLY2_OPIVI</name>
<dbReference type="PANTHER" id="PTHR38681">
    <property type="entry name" value="RETROVIRUS-RELATED POL POLYPROTEIN FROM TRANSPOSON 412-LIKE PROTEIN-RELATED"/>
    <property type="match status" value="1"/>
</dbReference>
<accession>A0A1S8WLY2</accession>
<keyword evidence="3" id="KW-1185">Reference proteome</keyword>
<dbReference type="EMBL" id="KV904459">
    <property type="protein sequence ID" value="OON15456.1"/>
    <property type="molecule type" value="Genomic_DNA"/>
</dbReference>
<dbReference type="AlphaFoldDB" id="A0A1S8WLY2"/>
<protein>
    <submittedName>
        <fullName evidence="2">Uncharacterized protein</fullName>
    </submittedName>
</protein>
<feature type="region of interest" description="Disordered" evidence="1">
    <location>
        <begin position="21"/>
        <end position="40"/>
    </location>
</feature>
<sequence>MVAASMSIDDFSPSTYVSRLQDHMRTTRPADTHKSSRLTQVNPGLSSCTHVFVRVDSVKRPLQYPYDGPFKVISRKDKYFTIEKNGKPDS</sequence>
<feature type="non-terminal residue" evidence="2">
    <location>
        <position position="90"/>
    </location>
</feature>